<dbReference type="EMBL" id="JAIWYP010000005">
    <property type="protein sequence ID" value="KAH3826627.1"/>
    <property type="molecule type" value="Genomic_DNA"/>
</dbReference>
<evidence type="ECO:0000313" key="2">
    <source>
        <dbReference type="Proteomes" id="UP000828390"/>
    </source>
</evidence>
<gene>
    <name evidence="1" type="ORF">DPMN_128536</name>
</gene>
<name>A0A9D4JZS3_DREPO</name>
<dbReference type="Proteomes" id="UP000828390">
    <property type="component" value="Unassembled WGS sequence"/>
</dbReference>
<keyword evidence="2" id="KW-1185">Reference proteome</keyword>
<sequence length="247" mass="27881">MAVEGNAGLEINVRKKGDVSDPNRVLTMGRQQRLRAATGKEESGADDSVMFVNCPFKFDLSRSKTTYRKGFAYNMQLRCEWQAASSRLSHNQLVDRSAAWLKFWIWTRLLISQEIICSRVPARSHIPNGRGLRVMRDLKLNALSVRSFAGKTGPYTGDIERLEQDVMDKVSPVGRVFAFYVHNNQLVADSSIFHVDAKCREQRLDMFPAAVQMLPAADRMLPAADRMLPAADRSLVSKIDIKWTSAF</sequence>
<dbReference type="AlphaFoldDB" id="A0A9D4JZS3"/>
<organism evidence="1 2">
    <name type="scientific">Dreissena polymorpha</name>
    <name type="common">Zebra mussel</name>
    <name type="synonym">Mytilus polymorpha</name>
    <dbReference type="NCBI Taxonomy" id="45954"/>
    <lineage>
        <taxon>Eukaryota</taxon>
        <taxon>Metazoa</taxon>
        <taxon>Spiralia</taxon>
        <taxon>Lophotrochozoa</taxon>
        <taxon>Mollusca</taxon>
        <taxon>Bivalvia</taxon>
        <taxon>Autobranchia</taxon>
        <taxon>Heteroconchia</taxon>
        <taxon>Euheterodonta</taxon>
        <taxon>Imparidentia</taxon>
        <taxon>Neoheterodontei</taxon>
        <taxon>Myida</taxon>
        <taxon>Dreissenoidea</taxon>
        <taxon>Dreissenidae</taxon>
        <taxon>Dreissena</taxon>
    </lineage>
</organism>
<evidence type="ECO:0000313" key="1">
    <source>
        <dbReference type="EMBL" id="KAH3826627.1"/>
    </source>
</evidence>
<proteinExistence type="predicted"/>
<reference evidence="1" key="1">
    <citation type="journal article" date="2019" name="bioRxiv">
        <title>The Genome of the Zebra Mussel, Dreissena polymorpha: A Resource for Invasive Species Research.</title>
        <authorList>
            <person name="McCartney M.A."/>
            <person name="Auch B."/>
            <person name="Kono T."/>
            <person name="Mallez S."/>
            <person name="Zhang Y."/>
            <person name="Obille A."/>
            <person name="Becker A."/>
            <person name="Abrahante J.E."/>
            <person name="Garbe J."/>
            <person name="Badalamenti J.P."/>
            <person name="Herman A."/>
            <person name="Mangelson H."/>
            <person name="Liachko I."/>
            <person name="Sullivan S."/>
            <person name="Sone E.D."/>
            <person name="Koren S."/>
            <person name="Silverstein K.A.T."/>
            <person name="Beckman K.B."/>
            <person name="Gohl D.M."/>
        </authorList>
    </citation>
    <scope>NUCLEOTIDE SEQUENCE</scope>
    <source>
        <strain evidence="1">Duluth1</strain>
        <tissue evidence="1">Whole animal</tissue>
    </source>
</reference>
<accession>A0A9D4JZS3</accession>
<reference evidence="1" key="2">
    <citation type="submission" date="2020-11" db="EMBL/GenBank/DDBJ databases">
        <authorList>
            <person name="McCartney M.A."/>
            <person name="Auch B."/>
            <person name="Kono T."/>
            <person name="Mallez S."/>
            <person name="Becker A."/>
            <person name="Gohl D.M."/>
            <person name="Silverstein K.A.T."/>
            <person name="Koren S."/>
            <person name="Bechman K.B."/>
            <person name="Herman A."/>
            <person name="Abrahante J.E."/>
            <person name="Garbe J."/>
        </authorList>
    </citation>
    <scope>NUCLEOTIDE SEQUENCE</scope>
    <source>
        <strain evidence="1">Duluth1</strain>
        <tissue evidence="1">Whole animal</tissue>
    </source>
</reference>
<protein>
    <submittedName>
        <fullName evidence="1">Uncharacterized protein</fullName>
    </submittedName>
</protein>
<comment type="caution">
    <text evidence="1">The sequence shown here is derived from an EMBL/GenBank/DDBJ whole genome shotgun (WGS) entry which is preliminary data.</text>
</comment>